<sequence>MDNLFFDNPFGDELYKSRLRLRDADDTDPRGAYFRDATAIIHSYPFRRLKHKTQVFFSPENDHICTRIEHVMHVATVAVTICRALGLDTDLAWAIGVGHDLGHAPFGHLGESILAKKMPRGKEFHHELYSLRVVDTLAGYGEGLNLCFAVRDGIAMHCGERFEREIRPRTSDTDPARFNSLSSYPSTWEGCVVRMSDKIAYMGRDLEDAVLLKIIKKDDIPGVVREVLGASNSSIIDTLVRDLVSYSMDNGVIGFSPDVYEATLELVRFNYKKIYKSEQLTAFHEYFERILNLLHSYLSELFSRHNWDVTAYAAEKNRLARQFGDYVGKMRDVYTRREEEDWVVFDYIAGMTDDFALRSAQEIMMPGRFSMLFERIYGDDE</sequence>
<comment type="caution">
    <text evidence="3">The sequence shown here is derived from an EMBL/GenBank/DDBJ whole genome shotgun (WGS) entry which is preliminary data.</text>
</comment>
<reference evidence="3 4" key="1">
    <citation type="submission" date="2024-03" db="EMBL/GenBank/DDBJ databases">
        <title>Ignisphaera cupida sp. nov., a hyperthermophilic hydrolytic archaeon from a hot spring of Kamchatka, and proposal of Ignisphaeraceae fam. nov.</title>
        <authorList>
            <person name="Podosokorskaya O.A."/>
            <person name="Elcheninov A.G."/>
            <person name="Maltseva A.I."/>
            <person name="Zayulina K.S."/>
            <person name="Novikov A."/>
            <person name="Merkel A.Y."/>
        </authorList>
    </citation>
    <scope>NUCLEOTIDE SEQUENCE [LARGE SCALE GENOMIC DNA]</scope>
    <source>
        <strain evidence="3 4">38H-sp</strain>
    </source>
</reference>
<protein>
    <submittedName>
        <fullName evidence="3">HD domain-containing protein</fullName>
    </submittedName>
</protein>
<evidence type="ECO:0000313" key="4">
    <source>
        <dbReference type="Proteomes" id="UP001466331"/>
    </source>
</evidence>
<dbReference type="PANTHER" id="PTHR11373:SF43">
    <property type="entry name" value="DEOXYGUANOSINETRIPHOSPHATE TRIPHOSPHOHYDROLASE-LIKE PROTEIN"/>
    <property type="match status" value="1"/>
</dbReference>
<keyword evidence="1" id="KW-0378">Hydrolase</keyword>
<name>A0ABU9UC26_9SPIR</name>
<keyword evidence="4" id="KW-1185">Reference proteome</keyword>
<evidence type="ECO:0000313" key="3">
    <source>
        <dbReference type="EMBL" id="MEM5948044.1"/>
    </source>
</evidence>
<proteinExistence type="predicted"/>
<dbReference type="PROSITE" id="PS51831">
    <property type="entry name" value="HD"/>
    <property type="match status" value="1"/>
</dbReference>
<dbReference type="InterPro" id="IPR006674">
    <property type="entry name" value="HD_domain"/>
</dbReference>
<gene>
    <name evidence="3" type="ORF">WKV44_05770</name>
</gene>
<dbReference type="Proteomes" id="UP001466331">
    <property type="component" value="Unassembled WGS sequence"/>
</dbReference>
<evidence type="ECO:0000256" key="1">
    <source>
        <dbReference type="ARBA" id="ARBA00022801"/>
    </source>
</evidence>
<dbReference type="RefSeq" id="WP_420069490.1">
    <property type="nucleotide sequence ID" value="NZ_JBCHKQ010000002.1"/>
</dbReference>
<dbReference type="SMART" id="SM00471">
    <property type="entry name" value="HDc"/>
    <property type="match status" value="1"/>
</dbReference>
<dbReference type="InterPro" id="IPR003607">
    <property type="entry name" value="HD/PDEase_dom"/>
</dbReference>
<dbReference type="EMBL" id="JBCHKQ010000002">
    <property type="protein sequence ID" value="MEM5948044.1"/>
    <property type="molecule type" value="Genomic_DNA"/>
</dbReference>
<dbReference type="CDD" id="cd00077">
    <property type="entry name" value="HDc"/>
    <property type="match status" value="1"/>
</dbReference>
<dbReference type="SUPFAM" id="SSF109604">
    <property type="entry name" value="HD-domain/PDEase-like"/>
    <property type="match status" value="1"/>
</dbReference>
<dbReference type="Pfam" id="PF01966">
    <property type="entry name" value="HD"/>
    <property type="match status" value="1"/>
</dbReference>
<dbReference type="PANTHER" id="PTHR11373">
    <property type="entry name" value="DEOXYNUCLEOSIDE TRIPHOSPHATE TRIPHOSPHOHYDROLASE"/>
    <property type="match status" value="1"/>
</dbReference>
<accession>A0ABU9UC26</accession>
<dbReference type="InterPro" id="IPR026875">
    <property type="entry name" value="PHydrolase_assoc_dom"/>
</dbReference>
<dbReference type="Pfam" id="PF13286">
    <property type="entry name" value="HD_assoc"/>
    <property type="match status" value="1"/>
</dbReference>
<dbReference type="Gene3D" id="1.10.3210.10">
    <property type="entry name" value="Hypothetical protein af1432"/>
    <property type="match status" value="1"/>
</dbReference>
<organism evidence="3 4">
    <name type="scientific">Rarispira pelagica</name>
    <dbReference type="NCBI Taxonomy" id="3141764"/>
    <lineage>
        <taxon>Bacteria</taxon>
        <taxon>Pseudomonadati</taxon>
        <taxon>Spirochaetota</taxon>
        <taxon>Spirochaetia</taxon>
        <taxon>Winmispirales</taxon>
        <taxon>Winmispiraceae</taxon>
        <taxon>Rarispira</taxon>
    </lineage>
</organism>
<dbReference type="InterPro" id="IPR050135">
    <property type="entry name" value="dGTPase-like"/>
</dbReference>
<feature type="domain" description="HD" evidence="2">
    <location>
        <begin position="67"/>
        <end position="202"/>
    </location>
</feature>
<evidence type="ECO:0000259" key="2">
    <source>
        <dbReference type="PROSITE" id="PS51831"/>
    </source>
</evidence>